<dbReference type="Proteomes" id="UP000792457">
    <property type="component" value="Unassembled WGS sequence"/>
</dbReference>
<comment type="caution">
    <text evidence="1">The sequence shown here is derived from an EMBL/GenBank/DDBJ whole genome shotgun (WGS) entry which is preliminary data.</text>
</comment>
<feature type="non-terminal residue" evidence="1">
    <location>
        <position position="1"/>
    </location>
</feature>
<dbReference type="AlphaFoldDB" id="A0A8K0JYM7"/>
<evidence type="ECO:0000313" key="1">
    <source>
        <dbReference type="EMBL" id="KAG8222688.1"/>
    </source>
</evidence>
<accession>A0A8K0JYM7</accession>
<evidence type="ECO:0000313" key="2">
    <source>
        <dbReference type="Proteomes" id="UP000792457"/>
    </source>
</evidence>
<keyword evidence="2" id="KW-1185">Reference proteome</keyword>
<proteinExistence type="predicted"/>
<organism evidence="1 2">
    <name type="scientific">Ladona fulva</name>
    <name type="common">Scarce chaser dragonfly</name>
    <name type="synonym">Libellula fulva</name>
    <dbReference type="NCBI Taxonomy" id="123851"/>
    <lineage>
        <taxon>Eukaryota</taxon>
        <taxon>Metazoa</taxon>
        <taxon>Ecdysozoa</taxon>
        <taxon>Arthropoda</taxon>
        <taxon>Hexapoda</taxon>
        <taxon>Insecta</taxon>
        <taxon>Pterygota</taxon>
        <taxon>Palaeoptera</taxon>
        <taxon>Odonata</taxon>
        <taxon>Epiprocta</taxon>
        <taxon>Anisoptera</taxon>
        <taxon>Libelluloidea</taxon>
        <taxon>Libellulidae</taxon>
        <taxon>Ladona</taxon>
    </lineage>
</organism>
<reference evidence="1" key="1">
    <citation type="submission" date="2013-04" db="EMBL/GenBank/DDBJ databases">
        <authorList>
            <person name="Qu J."/>
            <person name="Murali S.C."/>
            <person name="Bandaranaike D."/>
            <person name="Bellair M."/>
            <person name="Blankenburg K."/>
            <person name="Chao H."/>
            <person name="Dinh H."/>
            <person name="Doddapaneni H."/>
            <person name="Downs B."/>
            <person name="Dugan-Rocha S."/>
            <person name="Elkadiri S."/>
            <person name="Gnanaolivu R.D."/>
            <person name="Hernandez B."/>
            <person name="Javaid M."/>
            <person name="Jayaseelan J.C."/>
            <person name="Lee S."/>
            <person name="Li M."/>
            <person name="Ming W."/>
            <person name="Munidasa M."/>
            <person name="Muniz J."/>
            <person name="Nguyen L."/>
            <person name="Ongeri F."/>
            <person name="Osuji N."/>
            <person name="Pu L.-L."/>
            <person name="Puazo M."/>
            <person name="Qu C."/>
            <person name="Quiroz J."/>
            <person name="Raj R."/>
            <person name="Weissenberger G."/>
            <person name="Xin Y."/>
            <person name="Zou X."/>
            <person name="Han Y."/>
            <person name="Richards S."/>
            <person name="Worley K."/>
            <person name="Muzny D."/>
            <person name="Gibbs R."/>
        </authorList>
    </citation>
    <scope>NUCLEOTIDE SEQUENCE</scope>
    <source>
        <strain evidence="1">Sampled in the wild</strain>
    </source>
</reference>
<name>A0A8K0JYM7_LADFU</name>
<reference evidence="1" key="2">
    <citation type="submission" date="2017-10" db="EMBL/GenBank/DDBJ databases">
        <title>Ladona fulva Genome sequencing and assembly.</title>
        <authorList>
            <person name="Murali S."/>
            <person name="Richards S."/>
            <person name="Bandaranaike D."/>
            <person name="Bellair M."/>
            <person name="Blankenburg K."/>
            <person name="Chao H."/>
            <person name="Dinh H."/>
            <person name="Doddapaneni H."/>
            <person name="Dugan-Rocha S."/>
            <person name="Elkadiri S."/>
            <person name="Gnanaolivu R."/>
            <person name="Hernandez B."/>
            <person name="Skinner E."/>
            <person name="Javaid M."/>
            <person name="Lee S."/>
            <person name="Li M."/>
            <person name="Ming W."/>
            <person name="Munidasa M."/>
            <person name="Muniz J."/>
            <person name="Nguyen L."/>
            <person name="Hughes D."/>
            <person name="Osuji N."/>
            <person name="Pu L.-L."/>
            <person name="Puazo M."/>
            <person name="Qu C."/>
            <person name="Quiroz J."/>
            <person name="Raj R."/>
            <person name="Weissenberger G."/>
            <person name="Xin Y."/>
            <person name="Zou X."/>
            <person name="Han Y."/>
            <person name="Worley K."/>
            <person name="Muzny D."/>
            <person name="Gibbs R."/>
        </authorList>
    </citation>
    <scope>NUCLEOTIDE SEQUENCE</scope>
    <source>
        <strain evidence="1">Sampled in the wild</strain>
    </source>
</reference>
<protein>
    <submittedName>
        <fullName evidence="1">Uncharacterized protein</fullName>
    </submittedName>
</protein>
<dbReference type="EMBL" id="KZ308141">
    <property type="protein sequence ID" value="KAG8222688.1"/>
    <property type="molecule type" value="Genomic_DNA"/>
</dbReference>
<sequence length="71" mass="8280">MPGLETMDADVDYLRVLRFKTATLIEDPVEQQQFLKVIDNFLKNEDVKALIEGVKRSINGQQSRFQFYDDV</sequence>
<gene>
    <name evidence="1" type="ORF">J437_LFUL015885</name>
</gene>